<feature type="compositionally biased region" description="Basic residues" evidence="1">
    <location>
        <begin position="15"/>
        <end position="27"/>
    </location>
</feature>
<feature type="compositionally biased region" description="Polar residues" evidence="1">
    <location>
        <begin position="1"/>
        <end position="11"/>
    </location>
</feature>
<protein>
    <submittedName>
        <fullName evidence="2">Uncharacterized protein</fullName>
    </submittedName>
</protein>
<evidence type="ECO:0000313" key="2">
    <source>
        <dbReference type="EMBL" id="MPD06824.1"/>
    </source>
</evidence>
<organism evidence="2 3">
    <name type="scientific">Portunus trituberculatus</name>
    <name type="common">Swimming crab</name>
    <name type="synonym">Neptunus trituberculatus</name>
    <dbReference type="NCBI Taxonomy" id="210409"/>
    <lineage>
        <taxon>Eukaryota</taxon>
        <taxon>Metazoa</taxon>
        <taxon>Ecdysozoa</taxon>
        <taxon>Arthropoda</taxon>
        <taxon>Crustacea</taxon>
        <taxon>Multicrustacea</taxon>
        <taxon>Malacostraca</taxon>
        <taxon>Eumalacostraca</taxon>
        <taxon>Eucarida</taxon>
        <taxon>Decapoda</taxon>
        <taxon>Pleocyemata</taxon>
        <taxon>Brachyura</taxon>
        <taxon>Eubrachyura</taxon>
        <taxon>Portunoidea</taxon>
        <taxon>Portunidae</taxon>
        <taxon>Portuninae</taxon>
        <taxon>Portunus</taxon>
    </lineage>
</organism>
<gene>
    <name evidence="2" type="ORF">E2C01_102653</name>
</gene>
<name>A0A5B7KIV4_PORTR</name>
<dbReference type="Proteomes" id="UP000324222">
    <property type="component" value="Unassembled WGS sequence"/>
</dbReference>
<accession>A0A5B7KIV4</accession>
<comment type="caution">
    <text evidence="2">The sequence shown here is derived from an EMBL/GenBank/DDBJ whole genome shotgun (WGS) entry which is preliminary data.</text>
</comment>
<feature type="region of interest" description="Disordered" evidence="1">
    <location>
        <begin position="1"/>
        <end position="40"/>
    </location>
</feature>
<keyword evidence="3" id="KW-1185">Reference proteome</keyword>
<dbReference type="EMBL" id="VSRR010153154">
    <property type="protein sequence ID" value="MPD06824.1"/>
    <property type="molecule type" value="Genomic_DNA"/>
</dbReference>
<sequence length="103" mass="11656">MMFSSPPNTTNTHDPHHRTTTSPHHRITTSSHQHTNTPHRRLMSGSTWLMVMGKPRQTGTPRCLCHAILHNTLHHIPVCRTSSSHHLYAHWNIAPQAIPPSTV</sequence>
<evidence type="ECO:0000256" key="1">
    <source>
        <dbReference type="SAM" id="MobiDB-lite"/>
    </source>
</evidence>
<dbReference type="AlphaFoldDB" id="A0A5B7KIV4"/>
<proteinExistence type="predicted"/>
<reference evidence="2 3" key="1">
    <citation type="submission" date="2019-05" db="EMBL/GenBank/DDBJ databases">
        <title>Another draft genome of Portunus trituberculatus and its Hox gene families provides insights of decapod evolution.</title>
        <authorList>
            <person name="Jeong J.-H."/>
            <person name="Song I."/>
            <person name="Kim S."/>
            <person name="Choi T."/>
            <person name="Kim D."/>
            <person name="Ryu S."/>
            <person name="Kim W."/>
        </authorList>
    </citation>
    <scope>NUCLEOTIDE SEQUENCE [LARGE SCALE GENOMIC DNA]</scope>
    <source>
        <tissue evidence="2">Muscle</tissue>
    </source>
</reference>
<evidence type="ECO:0000313" key="3">
    <source>
        <dbReference type="Proteomes" id="UP000324222"/>
    </source>
</evidence>